<proteinExistence type="predicted"/>
<feature type="region of interest" description="Disordered" evidence="1">
    <location>
        <begin position="834"/>
        <end position="853"/>
    </location>
</feature>
<name>A0A2I2EXV0_ASPCN</name>
<feature type="region of interest" description="Disordered" evidence="1">
    <location>
        <begin position="304"/>
        <end position="394"/>
    </location>
</feature>
<feature type="region of interest" description="Disordered" evidence="1">
    <location>
        <begin position="722"/>
        <end position="799"/>
    </location>
</feature>
<accession>A0A2I2EXV0</accession>
<feature type="compositionally biased region" description="Low complexity" evidence="1">
    <location>
        <begin position="353"/>
        <end position="363"/>
    </location>
</feature>
<protein>
    <submittedName>
        <fullName evidence="2">Uncharacterized protein</fullName>
    </submittedName>
</protein>
<feature type="compositionally biased region" description="Polar residues" evidence="1">
    <location>
        <begin position="160"/>
        <end position="179"/>
    </location>
</feature>
<feature type="compositionally biased region" description="Polar residues" evidence="1">
    <location>
        <begin position="569"/>
        <end position="591"/>
    </location>
</feature>
<feature type="compositionally biased region" description="Polar residues" evidence="1">
    <location>
        <begin position="265"/>
        <end position="277"/>
    </location>
</feature>
<dbReference type="Proteomes" id="UP000234585">
    <property type="component" value="Unassembled WGS sequence"/>
</dbReference>
<dbReference type="STRING" id="41067.A0A2I2EXV0"/>
<feature type="compositionally biased region" description="Low complexity" evidence="1">
    <location>
        <begin position="661"/>
        <end position="680"/>
    </location>
</feature>
<dbReference type="GeneID" id="36526745"/>
<feature type="compositionally biased region" description="Basic and acidic residues" evidence="1">
    <location>
        <begin position="53"/>
        <end position="92"/>
    </location>
</feature>
<feature type="region of interest" description="Disordered" evidence="1">
    <location>
        <begin position="265"/>
        <end position="285"/>
    </location>
</feature>
<dbReference type="OrthoDB" id="9975114at2759"/>
<dbReference type="EMBL" id="KZ559220">
    <property type="protein sequence ID" value="PLB33198.1"/>
    <property type="molecule type" value="Genomic_DNA"/>
</dbReference>
<organism evidence="2 3">
    <name type="scientific">Aspergillus candidus</name>
    <dbReference type="NCBI Taxonomy" id="41067"/>
    <lineage>
        <taxon>Eukaryota</taxon>
        <taxon>Fungi</taxon>
        <taxon>Dikarya</taxon>
        <taxon>Ascomycota</taxon>
        <taxon>Pezizomycotina</taxon>
        <taxon>Eurotiomycetes</taxon>
        <taxon>Eurotiomycetidae</taxon>
        <taxon>Eurotiales</taxon>
        <taxon>Aspergillaceae</taxon>
        <taxon>Aspergillus</taxon>
        <taxon>Aspergillus subgen. Circumdati</taxon>
    </lineage>
</organism>
<feature type="region of interest" description="Disordered" evidence="1">
    <location>
        <begin position="1"/>
        <end position="114"/>
    </location>
</feature>
<feature type="compositionally biased region" description="Basic and acidic residues" evidence="1">
    <location>
        <begin position="787"/>
        <end position="799"/>
    </location>
</feature>
<keyword evidence="3" id="KW-1185">Reference proteome</keyword>
<feature type="compositionally biased region" description="Pro residues" evidence="1">
    <location>
        <begin position="95"/>
        <end position="106"/>
    </location>
</feature>
<feature type="compositionally biased region" description="Basic residues" evidence="1">
    <location>
        <begin position="12"/>
        <end position="26"/>
    </location>
</feature>
<dbReference type="AlphaFoldDB" id="A0A2I2EXV0"/>
<reference evidence="2 3" key="1">
    <citation type="submission" date="2017-12" db="EMBL/GenBank/DDBJ databases">
        <authorList>
            <consortium name="DOE Joint Genome Institute"/>
            <person name="Haridas S."/>
            <person name="Kjaerbolling I."/>
            <person name="Vesth T.C."/>
            <person name="Frisvad J.C."/>
            <person name="Nybo J.L."/>
            <person name="Theobald S."/>
            <person name="Kuo A."/>
            <person name="Bowyer P."/>
            <person name="Matsuda Y."/>
            <person name="Mondo S."/>
            <person name="Lyhne E.K."/>
            <person name="Kogle M.E."/>
            <person name="Clum A."/>
            <person name="Lipzen A."/>
            <person name="Salamov A."/>
            <person name="Ngan C.Y."/>
            <person name="Daum C."/>
            <person name="Chiniquy J."/>
            <person name="Barry K."/>
            <person name="LaButti K."/>
            <person name="Simmons B.A."/>
            <person name="Magnuson J.K."/>
            <person name="Mortensen U.H."/>
            <person name="Larsen T.O."/>
            <person name="Grigoriev I.V."/>
            <person name="Baker S.E."/>
            <person name="Andersen M.R."/>
            <person name="Nordberg H.P."/>
            <person name="Cantor M.N."/>
            <person name="Hua S.X."/>
        </authorList>
    </citation>
    <scope>NUCLEOTIDE SEQUENCE [LARGE SCALE GENOMIC DNA]</scope>
    <source>
        <strain evidence="2 3">CBS 102.13</strain>
    </source>
</reference>
<sequence>MYAGTSLSAKERLRRSKSTRSIRKSRQTSSGESFDADVGRQHALAAASLAMRRSLERSSAESHASQDRWRDSENKYQPKRHSIADDLHKEKQSPSPSPPPTRAPPPRPRDVYPTVALPSISEFYGLDGRNSSLPSSYRRLRKSRSMFSTRQRASRPAYALSSSESHPQTTADRLQSACTPHSHGSLRRSMSFLRAVYQSDNKHSLRRAKSHDAAIQLARAQFQQSPTSQGTRTRHSSFSLIASKRGHRSFRKSFRAISTSRIEATTPPTSDISTSVPSHKRTRAISSSIKKGIKRVLGLRADGCDKENVPVSPPLPRRWAQQLSSPASGMGNYPDSVSARSPHPPSPVRNKPSSASEASSRSRVTSWADSTVANTITTRRTGHHGHMSVIDEASGLPRMPEFSLSELSPSKSPNGIDSQSLFAALMKRIGKSSPQSPGEEVALGQVKQHRAIPHQSTHLHSWASRRTIRHIPSEESLASPGSYRTAKCNMMTPRMPPRAQSRPLPCVPGSQDARPDSPHATRSPSPKDWSRSPSVYSRTASGRPTPKPKVDNASSSGSDDDEPGVATIFASQRSTYCSPGRSSNPGDSGTATAAPIQPSLDWQQWMQSQIASIEVENPAREHYREDAQIHDDPSHCAPTIAASLPETRPQDETDLLGSVGRSGSNFSRPFSRSSSVRTTVKGWKEPTSGHGVPTRMNLPAKSPIWGNSNGYSLYINRTRNRDSKLPISPTASSPAHGMGMPDSPTARREPAELSSRWFDSAQTSRYPSRRQLIIPDDRAQQPRSTRVPRDHNRRTTNENLRLDAKPSHLHGVSPSKDVTPTMSSKRMVELFLNSRRRQTGTGLSERGPEDAFV</sequence>
<feature type="region of interest" description="Disordered" evidence="1">
    <location>
        <begin position="471"/>
        <end position="594"/>
    </location>
</feature>
<feature type="region of interest" description="Disordered" evidence="1">
    <location>
        <begin position="142"/>
        <end position="185"/>
    </location>
</feature>
<evidence type="ECO:0000256" key="1">
    <source>
        <dbReference type="SAM" id="MobiDB-lite"/>
    </source>
</evidence>
<feature type="compositionally biased region" description="Low complexity" evidence="1">
    <location>
        <begin position="42"/>
        <end position="52"/>
    </location>
</feature>
<feature type="compositionally biased region" description="Polar residues" evidence="1">
    <location>
        <begin position="531"/>
        <end position="542"/>
    </location>
</feature>
<dbReference type="RefSeq" id="XP_024667210.1">
    <property type="nucleotide sequence ID" value="XM_024819585.1"/>
</dbReference>
<feature type="region of interest" description="Disordered" evidence="1">
    <location>
        <begin position="658"/>
        <end position="696"/>
    </location>
</feature>
<evidence type="ECO:0000313" key="3">
    <source>
        <dbReference type="Proteomes" id="UP000234585"/>
    </source>
</evidence>
<feature type="compositionally biased region" description="Polar residues" evidence="1">
    <location>
        <begin position="364"/>
        <end position="376"/>
    </location>
</feature>
<evidence type="ECO:0000313" key="2">
    <source>
        <dbReference type="EMBL" id="PLB33198.1"/>
    </source>
</evidence>
<gene>
    <name evidence="2" type="ORF">BDW47DRAFT_6742</name>
</gene>